<dbReference type="AlphaFoldDB" id="A0AAV2IHU6"/>
<organism evidence="2 3">
    <name type="scientific">Lymnaea stagnalis</name>
    <name type="common">Great pond snail</name>
    <name type="synonym">Helix stagnalis</name>
    <dbReference type="NCBI Taxonomy" id="6523"/>
    <lineage>
        <taxon>Eukaryota</taxon>
        <taxon>Metazoa</taxon>
        <taxon>Spiralia</taxon>
        <taxon>Lophotrochozoa</taxon>
        <taxon>Mollusca</taxon>
        <taxon>Gastropoda</taxon>
        <taxon>Heterobranchia</taxon>
        <taxon>Euthyneura</taxon>
        <taxon>Panpulmonata</taxon>
        <taxon>Hygrophila</taxon>
        <taxon>Lymnaeoidea</taxon>
        <taxon>Lymnaeidae</taxon>
        <taxon>Lymnaea</taxon>
    </lineage>
</organism>
<dbReference type="EMBL" id="CAXITT010000804">
    <property type="protein sequence ID" value="CAL1546380.1"/>
    <property type="molecule type" value="Genomic_DNA"/>
</dbReference>
<dbReference type="SUPFAM" id="SSF53254">
    <property type="entry name" value="Phosphoglycerate mutase-like"/>
    <property type="match status" value="1"/>
</dbReference>
<protein>
    <submittedName>
        <fullName evidence="2">Uncharacterized protein</fullName>
    </submittedName>
</protein>
<comment type="caution">
    <text evidence="2">The sequence shown here is derived from an EMBL/GenBank/DDBJ whole genome shotgun (WGS) entry which is preliminary data.</text>
</comment>
<accession>A0AAV2IHU6</accession>
<dbReference type="InterPro" id="IPR033379">
    <property type="entry name" value="Acid_Pase_AS"/>
</dbReference>
<keyword evidence="1" id="KW-0812">Transmembrane</keyword>
<keyword evidence="3" id="KW-1185">Reference proteome</keyword>
<keyword evidence="1" id="KW-0472">Membrane</keyword>
<sequence length="192" mass="21879">MAKIQRRRSQNTAQRMPSTFRRFNRLLTLRNAVILGIITLVFTFLMLIFSGDLHNYDRHDLRITKGSQDRPKSKHLVENLIVQEDDGEAIQYYKDTRPPMSVARIAKYCNPPSGQTMGEEGLIPSDYKLLNVHVVIRHGDRSPIGRLQGGKSGDLSCLLDVSHYPHLPKVNNFVHIMAGAAKERSKDNVFNR</sequence>
<gene>
    <name evidence="2" type="ORF">GSLYS_00019757001</name>
</gene>
<evidence type="ECO:0000256" key="1">
    <source>
        <dbReference type="SAM" id="Phobius"/>
    </source>
</evidence>
<name>A0AAV2IHU6_LYMST</name>
<dbReference type="Proteomes" id="UP001497497">
    <property type="component" value="Unassembled WGS sequence"/>
</dbReference>
<dbReference type="InterPro" id="IPR029033">
    <property type="entry name" value="His_PPase_superfam"/>
</dbReference>
<evidence type="ECO:0000313" key="3">
    <source>
        <dbReference type="Proteomes" id="UP001497497"/>
    </source>
</evidence>
<feature type="transmembrane region" description="Helical" evidence="1">
    <location>
        <begin position="29"/>
        <end position="49"/>
    </location>
</feature>
<keyword evidence="1" id="KW-1133">Transmembrane helix</keyword>
<proteinExistence type="predicted"/>
<dbReference type="Gene3D" id="3.40.50.1240">
    <property type="entry name" value="Phosphoglycerate mutase-like"/>
    <property type="match status" value="1"/>
</dbReference>
<evidence type="ECO:0000313" key="2">
    <source>
        <dbReference type="EMBL" id="CAL1546380.1"/>
    </source>
</evidence>
<reference evidence="2 3" key="1">
    <citation type="submission" date="2024-04" db="EMBL/GenBank/DDBJ databases">
        <authorList>
            <consortium name="Genoscope - CEA"/>
            <person name="William W."/>
        </authorList>
    </citation>
    <scope>NUCLEOTIDE SEQUENCE [LARGE SCALE GENOMIC DNA]</scope>
</reference>
<dbReference type="PROSITE" id="PS00616">
    <property type="entry name" value="HIS_ACID_PHOSPHAT_1"/>
    <property type="match status" value="1"/>
</dbReference>